<dbReference type="PANTHER" id="PTHR34107:SF4">
    <property type="entry name" value="SLL1222 PROTEIN"/>
    <property type="match status" value="1"/>
</dbReference>
<protein>
    <recommendedName>
        <fullName evidence="1">Putative restriction endonuclease domain-containing protein</fullName>
    </recommendedName>
</protein>
<accession>A0A3S5GYK3</accession>
<feature type="domain" description="Putative restriction endonuclease" evidence="1">
    <location>
        <begin position="19"/>
        <end position="182"/>
    </location>
</feature>
<organism evidence="2">
    <name type="scientific">Myxococcus fulvus</name>
    <dbReference type="NCBI Taxonomy" id="33"/>
    <lineage>
        <taxon>Bacteria</taxon>
        <taxon>Pseudomonadati</taxon>
        <taxon>Myxococcota</taxon>
        <taxon>Myxococcia</taxon>
        <taxon>Myxococcales</taxon>
        <taxon>Cystobacterineae</taxon>
        <taxon>Myxococcaceae</taxon>
        <taxon>Myxococcus</taxon>
    </lineage>
</organism>
<evidence type="ECO:0000259" key="1">
    <source>
        <dbReference type="Pfam" id="PF05685"/>
    </source>
</evidence>
<dbReference type="PANTHER" id="PTHR34107">
    <property type="entry name" value="SLL0198 PROTEIN-RELATED"/>
    <property type="match status" value="1"/>
</dbReference>
<dbReference type="CDD" id="cd06260">
    <property type="entry name" value="DUF820-like"/>
    <property type="match status" value="1"/>
</dbReference>
<dbReference type="InterPro" id="IPR008538">
    <property type="entry name" value="Uma2"/>
</dbReference>
<dbReference type="Pfam" id="PF05685">
    <property type="entry name" value="Uma2"/>
    <property type="match status" value="1"/>
</dbReference>
<reference evidence="2" key="1">
    <citation type="journal article" date="2018" name="J. Ind. Microbiol. Biotechnol.">
        <title>Genome mining reveals uncommon alkylpyrones as type III PKS products from myxobacteria.</title>
        <authorList>
            <person name="Hug J.J."/>
            <person name="Panter F."/>
            <person name="Krug D."/>
            <person name="Muller R."/>
        </authorList>
    </citation>
    <scope>NUCLEOTIDE SEQUENCE</scope>
    <source>
        <strain evidence="2">MCy10608</strain>
    </source>
</reference>
<dbReference type="EMBL" id="MH908923">
    <property type="protein sequence ID" value="AYM54476.1"/>
    <property type="molecule type" value="Genomic_DNA"/>
</dbReference>
<dbReference type="Gene3D" id="3.90.1570.10">
    <property type="entry name" value="tt1808, chain A"/>
    <property type="match status" value="1"/>
</dbReference>
<dbReference type="InterPro" id="IPR012296">
    <property type="entry name" value="Nuclease_put_TT1808"/>
</dbReference>
<dbReference type="AlphaFoldDB" id="A0A3S5GYK3"/>
<sequence length="196" mass="21737">MAYGKRETEGVATLADIEALPEGVVGEIIEGTLYVHAQPRAGHMNTLGSLHALLWSPFQHGSGGPGGWWIQVEPGIRLEGSPEFIPDVAGWRRDRVARLPTGSWLVAPDWACEILSPSTRAYDLHIKQPFYARIGIKHLWFIDVDARTLTVSELRDGLWMEVGTYGDEDVVRVPPFEDLELRLGALWPFVEPSAGI</sequence>
<proteinExistence type="predicted"/>
<dbReference type="InterPro" id="IPR011335">
    <property type="entry name" value="Restrct_endonuc-II-like"/>
</dbReference>
<dbReference type="SUPFAM" id="SSF52980">
    <property type="entry name" value="Restriction endonuclease-like"/>
    <property type="match status" value="1"/>
</dbReference>
<name>A0A3S5GYK3_MYXFU</name>
<evidence type="ECO:0000313" key="2">
    <source>
        <dbReference type="EMBL" id="AYM54476.1"/>
    </source>
</evidence>